<reference evidence="4 5" key="1">
    <citation type="submission" date="2023-05" db="EMBL/GenBank/DDBJ databases">
        <title>B98-5 Cell Line De Novo Hybrid Assembly: An Optical Mapping Approach.</title>
        <authorList>
            <person name="Kananen K."/>
            <person name="Auerbach J.A."/>
            <person name="Kautto E."/>
            <person name="Blachly J.S."/>
        </authorList>
    </citation>
    <scope>NUCLEOTIDE SEQUENCE [LARGE SCALE GENOMIC DNA]</scope>
    <source>
        <strain evidence="4">B95-8</strain>
        <tissue evidence="4">Cell line</tissue>
    </source>
</reference>
<gene>
    <name evidence="4" type="ORF">P7K49_015242</name>
</gene>
<dbReference type="Proteomes" id="UP001266305">
    <property type="component" value="Unassembled WGS sequence"/>
</dbReference>
<organism evidence="4 5">
    <name type="scientific">Saguinus oedipus</name>
    <name type="common">Cotton-top tamarin</name>
    <name type="synonym">Oedipomidas oedipus</name>
    <dbReference type="NCBI Taxonomy" id="9490"/>
    <lineage>
        <taxon>Eukaryota</taxon>
        <taxon>Metazoa</taxon>
        <taxon>Chordata</taxon>
        <taxon>Craniata</taxon>
        <taxon>Vertebrata</taxon>
        <taxon>Euteleostomi</taxon>
        <taxon>Mammalia</taxon>
        <taxon>Eutheria</taxon>
        <taxon>Euarchontoglires</taxon>
        <taxon>Primates</taxon>
        <taxon>Haplorrhini</taxon>
        <taxon>Platyrrhini</taxon>
        <taxon>Cebidae</taxon>
        <taxon>Callitrichinae</taxon>
        <taxon>Saguinus</taxon>
    </lineage>
</organism>
<proteinExistence type="predicted"/>
<feature type="domain" description="EMI" evidence="3">
    <location>
        <begin position="48"/>
        <end position="89"/>
    </location>
</feature>
<evidence type="ECO:0000313" key="4">
    <source>
        <dbReference type="EMBL" id="KAK2105728.1"/>
    </source>
</evidence>
<evidence type="ECO:0000313" key="5">
    <source>
        <dbReference type="Proteomes" id="UP001266305"/>
    </source>
</evidence>
<keyword evidence="1" id="KW-0732">Signal</keyword>
<keyword evidence="2" id="KW-1015">Disulfide bond</keyword>
<accession>A0ABQ9VAP3</accession>
<sequence>MLPPCSEERDWVLASATAPGHLGVAGCAAGSPADAVCLPRGAVRAKCNRSLDGEHFSSPFLSRTIYYLGYRQVYTTEARTVLRCCGGWAQLPGEEGCLSGLGRVVNLRRESALGLVGSALSQQHKRLRGHLLSHAACQRLHKRRQQRLAELPGESAGAEWGQSTWLALPEDGSLPLARVSEGVLGPRIGVCGFMHP</sequence>
<evidence type="ECO:0000259" key="3">
    <source>
        <dbReference type="Pfam" id="PF07546"/>
    </source>
</evidence>
<keyword evidence="5" id="KW-1185">Reference proteome</keyword>
<dbReference type="EMBL" id="JASSZA010000007">
    <property type="protein sequence ID" value="KAK2105728.1"/>
    <property type="molecule type" value="Genomic_DNA"/>
</dbReference>
<evidence type="ECO:0000256" key="2">
    <source>
        <dbReference type="ARBA" id="ARBA00023157"/>
    </source>
</evidence>
<evidence type="ECO:0000256" key="1">
    <source>
        <dbReference type="ARBA" id="ARBA00022729"/>
    </source>
</evidence>
<protein>
    <recommendedName>
        <fullName evidence="3">EMI domain-containing protein</fullName>
    </recommendedName>
</protein>
<dbReference type="Pfam" id="PF07546">
    <property type="entry name" value="EMI"/>
    <property type="match status" value="1"/>
</dbReference>
<dbReference type="InterPro" id="IPR011489">
    <property type="entry name" value="EMI_domain"/>
</dbReference>
<comment type="caution">
    <text evidence="4">The sequence shown here is derived from an EMBL/GenBank/DDBJ whole genome shotgun (WGS) entry which is preliminary data.</text>
</comment>
<name>A0ABQ9VAP3_SAGOE</name>